<dbReference type="InterPro" id="IPR035566">
    <property type="entry name" value="Ribosomal_protein_bL20_C"/>
</dbReference>
<evidence type="ECO:0000256" key="4">
    <source>
        <dbReference type="RuleBase" id="RU000561"/>
    </source>
</evidence>
<dbReference type="GO" id="GO:0019843">
    <property type="term" value="F:rRNA binding"/>
    <property type="evidence" value="ECO:0007669"/>
    <property type="project" value="UniProtKB-KW"/>
</dbReference>
<reference evidence="6" key="1">
    <citation type="submission" date="2021-01" db="EMBL/GenBank/DDBJ databases">
        <authorList>
            <person name="Corre E."/>
            <person name="Pelletier E."/>
            <person name="Niang G."/>
            <person name="Scheremetjew M."/>
            <person name="Finn R."/>
            <person name="Kale V."/>
            <person name="Holt S."/>
            <person name="Cochrane G."/>
            <person name="Meng A."/>
            <person name="Brown T."/>
            <person name="Cohen L."/>
        </authorList>
    </citation>
    <scope>NUCLEOTIDE SEQUENCE</scope>
    <source>
        <strain evidence="6">RCC1614</strain>
    </source>
</reference>
<dbReference type="GO" id="GO:0005840">
    <property type="term" value="C:ribosome"/>
    <property type="evidence" value="ECO:0007669"/>
    <property type="project" value="UniProtKB-KW"/>
</dbReference>
<protein>
    <recommendedName>
        <fullName evidence="5">50S ribosomal protein L20</fullName>
    </recommendedName>
</protein>
<sequence>MRVSQVLWISKKRVFELSKGFRGRAKNTIRIARIRVEKALQHATRHRRARAGEVRRNWIQQINAGAREHGLKYSELIHGLKEENIHMNRKMLSDLAINEPYSFKALVDTVKRMKGVPVVTAAGPK</sequence>
<evidence type="ECO:0000256" key="5">
    <source>
        <dbReference type="RuleBase" id="RU004311"/>
    </source>
</evidence>
<dbReference type="GO" id="GO:1990904">
    <property type="term" value="C:ribonucleoprotein complex"/>
    <property type="evidence" value="ECO:0007669"/>
    <property type="project" value="UniProtKB-KW"/>
</dbReference>
<dbReference type="Pfam" id="PF00453">
    <property type="entry name" value="Ribosomal_L20"/>
    <property type="match status" value="1"/>
</dbReference>
<dbReference type="PRINTS" id="PR00062">
    <property type="entry name" value="RIBOSOMALL20"/>
</dbReference>
<dbReference type="SUPFAM" id="SSF74731">
    <property type="entry name" value="Ribosomal protein L20"/>
    <property type="match status" value="1"/>
</dbReference>
<dbReference type="HAMAP" id="MF_00382">
    <property type="entry name" value="Ribosomal_bL20"/>
    <property type="match status" value="1"/>
</dbReference>
<proteinExistence type="inferred from homology"/>
<gene>
    <name evidence="6" type="ORF">MPUS1402_LOCUS11021</name>
</gene>
<organism evidence="6">
    <name type="scientific">Micromonas pusilla</name>
    <name type="common">Picoplanktonic green alga</name>
    <name type="synonym">Chromulina pusilla</name>
    <dbReference type="NCBI Taxonomy" id="38833"/>
    <lineage>
        <taxon>Eukaryota</taxon>
        <taxon>Viridiplantae</taxon>
        <taxon>Chlorophyta</taxon>
        <taxon>Mamiellophyceae</taxon>
        <taxon>Mamiellales</taxon>
        <taxon>Mamiellaceae</taxon>
        <taxon>Micromonas</taxon>
    </lineage>
</organism>
<dbReference type="GO" id="GO:0006412">
    <property type="term" value="P:translation"/>
    <property type="evidence" value="ECO:0007669"/>
    <property type="project" value="InterPro"/>
</dbReference>
<dbReference type="Gene3D" id="6.10.160.10">
    <property type="match status" value="1"/>
</dbReference>
<evidence type="ECO:0000313" key="6">
    <source>
        <dbReference type="EMBL" id="CAD8248044.1"/>
    </source>
</evidence>
<dbReference type="Gene3D" id="1.10.1900.20">
    <property type="entry name" value="Ribosomal protein L20"/>
    <property type="match status" value="1"/>
</dbReference>
<dbReference type="AlphaFoldDB" id="A0A7R9TXN0"/>
<evidence type="ECO:0000256" key="3">
    <source>
        <dbReference type="ARBA" id="ARBA00023274"/>
    </source>
</evidence>
<dbReference type="EMBL" id="HBDY01014505">
    <property type="protein sequence ID" value="CAD8248044.1"/>
    <property type="molecule type" value="Transcribed_RNA"/>
</dbReference>
<accession>A0A7R9TXN0</accession>
<keyword evidence="5" id="KW-0694">RNA-binding</keyword>
<dbReference type="GO" id="GO:0003735">
    <property type="term" value="F:structural constituent of ribosome"/>
    <property type="evidence" value="ECO:0007669"/>
    <property type="project" value="InterPro"/>
</dbReference>
<dbReference type="InterPro" id="IPR005813">
    <property type="entry name" value="Ribosomal_bL20"/>
</dbReference>
<name>A0A7R9TXN0_MICPS</name>
<comment type="similarity">
    <text evidence="1 4">Belongs to the bacterial ribosomal protein bL20 family.</text>
</comment>
<evidence type="ECO:0000256" key="2">
    <source>
        <dbReference type="ARBA" id="ARBA00022980"/>
    </source>
</evidence>
<dbReference type="OMA" id="GRRKNVW"/>
<dbReference type="CDD" id="cd07026">
    <property type="entry name" value="Ribosomal_L20"/>
    <property type="match status" value="1"/>
</dbReference>
<evidence type="ECO:0000256" key="1">
    <source>
        <dbReference type="ARBA" id="ARBA00007698"/>
    </source>
</evidence>
<dbReference type="NCBIfam" id="TIGR01032">
    <property type="entry name" value="rplT_bact"/>
    <property type="match status" value="1"/>
</dbReference>
<dbReference type="PANTHER" id="PTHR10986">
    <property type="entry name" value="39S RIBOSOMAL PROTEIN L20"/>
    <property type="match status" value="1"/>
</dbReference>
<keyword evidence="5" id="KW-0699">rRNA-binding</keyword>
<keyword evidence="2 4" id="KW-0689">Ribosomal protein</keyword>
<dbReference type="FunFam" id="1.10.1900.20:FF:000001">
    <property type="entry name" value="50S ribosomal protein L20"/>
    <property type="match status" value="1"/>
</dbReference>
<keyword evidence="3 4" id="KW-0687">Ribonucleoprotein</keyword>
<comment type="function">
    <text evidence="5">Binds directly to 23S ribosomal RNA and is necessary for the in vitro assembly process of the 50S ribosomal subunit. It is not involved in the protein synthesizing functions of that subunit.</text>
</comment>